<protein>
    <submittedName>
        <fullName evidence="10">Zinc finger protein klf1</fullName>
    </submittedName>
</protein>
<reference evidence="10" key="1">
    <citation type="submission" date="2021-12" db="EMBL/GenBank/DDBJ databases">
        <authorList>
            <person name="Zaccaron A."/>
            <person name="Stergiopoulos I."/>
        </authorList>
    </citation>
    <scope>NUCLEOTIDE SEQUENCE</scope>
    <source>
        <strain evidence="10">Race5_Kim</strain>
    </source>
</reference>
<reference evidence="10" key="2">
    <citation type="journal article" date="2022" name="Microb. Genom.">
        <title>A chromosome-scale genome assembly of the tomato pathogen Cladosporium fulvum reveals a compartmentalized genome architecture and the presence of a dispensable chromosome.</title>
        <authorList>
            <person name="Zaccaron A.Z."/>
            <person name="Chen L.H."/>
            <person name="Samaras A."/>
            <person name="Stergiopoulos I."/>
        </authorList>
    </citation>
    <scope>NUCLEOTIDE SEQUENCE</scope>
    <source>
        <strain evidence="10">Race5_Kim</strain>
    </source>
</reference>
<dbReference type="GO" id="GO:0006351">
    <property type="term" value="P:DNA-templated transcription"/>
    <property type="evidence" value="ECO:0007669"/>
    <property type="project" value="InterPro"/>
</dbReference>
<dbReference type="GO" id="GO:0000785">
    <property type="term" value="C:chromatin"/>
    <property type="evidence" value="ECO:0007669"/>
    <property type="project" value="TreeGrafter"/>
</dbReference>
<evidence type="ECO:0000256" key="5">
    <source>
        <dbReference type="ARBA" id="ARBA00022833"/>
    </source>
</evidence>
<organism evidence="10 11">
    <name type="scientific">Passalora fulva</name>
    <name type="common">Tomato leaf mold</name>
    <name type="synonym">Cladosporium fulvum</name>
    <dbReference type="NCBI Taxonomy" id="5499"/>
    <lineage>
        <taxon>Eukaryota</taxon>
        <taxon>Fungi</taxon>
        <taxon>Dikarya</taxon>
        <taxon>Ascomycota</taxon>
        <taxon>Pezizomycotina</taxon>
        <taxon>Dothideomycetes</taxon>
        <taxon>Dothideomycetidae</taxon>
        <taxon>Mycosphaerellales</taxon>
        <taxon>Mycosphaerellaceae</taxon>
        <taxon>Fulvia</taxon>
    </lineage>
</organism>
<keyword evidence="6" id="KW-0539">Nucleus</keyword>
<dbReference type="PANTHER" id="PTHR40626">
    <property type="entry name" value="MIP31509P"/>
    <property type="match status" value="1"/>
</dbReference>
<dbReference type="InterPro" id="IPR007219">
    <property type="entry name" value="XnlR_reg_dom"/>
</dbReference>
<comment type="subcellular location">
    <subcellularLocation>
        <location evidence="1">Nucleus</location>
    </subcellularLocation>
</comment>
<dbReference type="GO" id="GO:0008270">
    <property type="term" value="F:zinc ion binding"/>
    <property type="evidence" value="ECO:0007669"/>
    <property type="project" value="UniProtKB-KW"/>
</dbReference>
<accession>A0A9Q8LHK2</accession>
<dbReference type="GO" id="GO:0000978">
    <property type="term" value="F:RNA polymerase II cis-regulatory region sequence-specific DNA binding"/>
    <property type="evidence" value="ECO:0007669"/>
    <property type="project" value="InterPro"/>
</dbReference>
<evidence type="ECO:0000313" key="11">
    <source>
        <dbReference type="Proteomes" id="UP000756132"/>
    </source>
</evidence>
<dbReference type="GeneID" id="71986024"/>
<dbReference type="PANTHER" id="PTHR40626:SF11">
    <property type="entry name" value="ZINC FINGER PROTEIN YPR022C"/>
    <property type="match status" value="1"/>
</dbReference>
<feature type="domain" description="C2H2-type" evidence="9">
    <location>
        <begin position="54"/>
        <end position="83"/>
    </location>
</feature>
<dbReference type="OrthoDB" id="427030at2759"/>
<dbReference type="GO" id="GO:0005634">
    <property type="term" value="C:nucleus"/>
    <property type="evidence" value="ECO:0007669"/>
    <property type="project" value="UniProtKB-SubCell"/>
</dbReference>
<keyword evidence="4 7" id="KW-0863">Zinc-finger</keyword>
<sequence length="849" mass="95293">MDQSPVEPSPKRRRASRAGQVKRFECQHTGCGKRYSRAEHLHRHELNHRPKEIYACELPDCGQTFVRYDLFARHKARHGSTTDQPPRTQQVAQQEPPSTADSPSEDISAPELQLTQQDNVSVGAGRVVGHVPAQENISQVPSTWMQPIHTLSSTAIPPSPARPAGRTTPLPLTRNWTTDDAHAQANDSFAAWLFASPGSQNTEFDLTNLPFVDFGLEYSPQDIWQFHQQSDPGQHLGVEGLQNQAPEDVAVSEASHRFGASITEDRRNEVIELIAAYQRRLQVTKLQDRDHLLYMDASSQLSNMSSAVLDKLVAAYWLASRQIPVLHQPTFCSNTCHIMLLLAVIAFAATDMAKSQPKSALADHRELGDLVINNLRWEVFTHDDAHPPIQLWVAQTLVIIEYYEKHCSSRKLHERGHIHHSSTLTLLRRGSPLVGTSETDGPSEVPTRQVSPALDGDKTFGVQHRSGIDAWWLQWVRNESFKRVVFAAFQMDTLHAVMFGHAADMAPYEIRLALPCDESLWAATSAEEIHRLDANLKMYGIRPINFLDALKKCLHAHDVQTHAPARVLLMAGLLNVGWHISRREKHLQFLETVPSVREQGRWRALLLHAFGQWRSCFVEAVGGRNNSINQLDMHGSSPGVLYYLAHMTMHADIIDCQIFSGSKRLLGRKVSEKDYLNVVQRMQSWVCTPLAQHATLHAFKLLHETLLQSNILHSSQTSRLGSTSVKYNCRTDPLFYRPWALFLAGLIMWAYQHASSTYPVIAAREQRQVAGIDDDAICCRYLSICATIEDPAHIIPSLSSHGCAAVLAVLSRILSNAEPEILDEASKRLQECRDMLVSNSVSWPVLSRT</sequence>
<dbReference type="PROSITE" id="PS00028">
    <property type="entry name" value="ZINC_FINGER_C2H2_1"/>
    <property type="match status" value="2"/>
</dbReference>
<dbReference type="GO" id="GO:0000981">
    <property type="term" value="F:DNA-binding transcription factor activity, RNA polymerase II-specific"/>
    <property type="evidence" value="ECO:0007669"/>
    <property type="project" value="InterPro"/>
</dbReference>
<keyword evidence="5" id="KW-0862">Zinc</keyword>
<dbReference type="Proteomes" id="UP000756132">
    <property type="component" value="Chromosome 5"/>
</dbReference>
<proteinExistence type="predicted"/>
<evidence type="ECO:0000256" key="4">
    <source>
        <dbReference type="ARBA" id="ARBA00022771"/>
    </source>
</evidence>
<keyword evidence="11" id="KW-1185">Reference proteome</keyword>
<evidence type="ECO:0000259" key="9">
    <source>
        <dbReference type="PROSITE" id="PS50157"/>
    </source>
</evidence>
<dbReference type="SMART" id="SM00355">
    <property type="entry name" value="ZnF_C2H2"/>
    <property type="match status" value="2"/>
</dbReference>
<keyword evidence="2" id="KW-0479">Metal-binding</keyword>
<dbReference type="PROSITE" id="PS50157">
    <property type="entry name" value="ZINC_FINGER_C2H2_2"/>
    <property type="match status" value="2"/>
</dbReference>
<evidence type="ECO:0000256" key="2">
    <source>
        <dbReference type="ARBA" id="ARBA00022723"/>
    </source>
</evidence>
<evidence type="ECO:0000313" key="10">
    <source>
        <dbReference type="EMBL" id="UJO17584.1"/>
    </source>
</evidence>
<evidence type="ECO:0000256" key="3">
    <source>
        <dbReference type="ARBA" id="ARBA00022737"/>
    </source>
</evidence>
<dbReference type="CDD" id="cd12148">
    <property type="entry name" value="fungal_TF_MHR"/>
    <property type="match status" value="1"/>
</dbReference>
<gene>
    <name evidence="10" type="ORF">CLAFUR5_06146</name>
</gene>
<dbReference type="Gene3D" id="3.30.160.60">
    <property type="entry name" value="Classic Zinc Finger"/>
    <property type="match status" value="1"/>
</dbReference>
<feature type="domain" description="C2H2-type" evidence="9">
    <location>
        <begin position="24"/>
        <end position="53"/>
    </location>
</feature>
<dbReference type="Pfam" id="PF04082">
    <property type="entry name" value="Fungal_trans"/>
    <property type="match status" value="1"/>
</dbReference>
<dbReference type="AlphaFoldDB" id="A0A9Q8LHK2"/>
<dbReference type="InterPro" id="IPR013087">
    <property type="entry name" value="Znf_C2H2_type"/>
</dbReference>
<feature type="compositionally biased region" description="Polar residues" evidence="8">
    <location>
        <begin position="79"/>
        <end position="102"/>
    </location>
</feature>
<evidence type="ECO:0000256" key="7">
    <source>
        <dbReference type="PROSITE-ProRule" id="PRU00042"/>
    </source>
</evidence>
<name>A0A9Q8LHK2_PASFU</name>
<feature type="region of interest" description="Disordered" evidence="8">
    <location>
        <begin position="1"/>
        <end position="21"/>
    </location>
</feature>
<feature type="region of interest" description="Disordered" evidence="8">
    <location>
        <begin position="76"/>
        <end position="108"/>
    </location>
</feature>
<evidence type="ECO:0000256" key="8">
    <source>
        <dbReference type="SAM" id="MobiDB-lite"/>
    </source>
</evidence>
<evidence type="ECO:0000256" key="6">
    <source>
        <dbReference type="ARBA" id="ARBA00023242"/>
    </source>
</evidence>
<dbReference type="InterPro" id="IPR036236">
    <property type="entry name" value="Znf_C2H2_sf"/>
</dbReference>
<keyword evidence="3" id="KW-0677">Repeat</keyword>
<dbReference type="EMBL" id="CP090167">
    <property type="protein sequence ID" value="UJO17584.1"/>
    <property type="molecule type" value="Genomic_DNA"/>
</dbReference>
<dbReference type="SUPFAM" id="SSF57667">
    <property type="entry name" value="beta-beta-alpha zinc fingers"/>
    <property type="match status" value="1"/>
</dbReference>
<dbReference type="KEGG" id="ffu:CLAFUR5_06146"/>
<dbReference type="RefSeq" id="XP_047761950.1">
    <property type="nucleotide sequence ID" value="XM_047905294.1"/>
</dbReference>
<dbReference type="InterPro" id="IPR051059">
    <property type="entry name" value="VerF-like"/>
</dbReference>
<evidence type="ECO:0000256" key="1">
    <source>
        <dbReference type="ARBA" id="ARBA00004123"/>
    </source>
</evidence>